<gene>
    <name evidence="2" type="ORF">BGC07_03975</name>
</gene>
<name>A0ABX3A1Y5_9GAMM</name>
<evidence type="ECO:0008006" key="4">
    <source>
        <dbReference type="Google" id="ProtNLM"/>
    </source>
</evidence>
<organism evidence="2 3">
    <name type="scientific">Piscirickettsia litoralis</name>
    <dbReference type="NCBI Taxonomy" id="1891921"/>
    <lineage>
        <taxon>Bacteria</taxon>
        <taxon>Pseudomonadati</taxon>
        <taxon>Pseudomonadota</taxon>
        <taxon>Gammaproteobacteria</taxon>
        <taxon>Thiotrichales</taxon>
        <taxon>Piscirickettsiaceae</taxon>
        <taxon>Piscirickettsia</taxon>
    </lineage>
</organism>
<evidence type="ECO:0000313" key="3">
    <source>
        <dbReference type="Proteomes" id="UP000094329"/>
    </source>
</evidence>
<keyword evidence="3" id="KW-1185">Reference proteome</keyword>
<protein>
    <recommendedName>
        <fullName evidence="4">Lipoprotein</fullName>
    </recommendedName>
</protein>
<dbReference type="Proteomes" id="UP000094329">
    <property type="component" value="Unassembled WGS sequence"/>
</dbReference>
<evidence type="ECO:0000313" key="2">
    <source>
        <dbReference type="EMBL" id="ODN42247.1"/>
    </source>
</evidence>
<evidence type="ECO:0000256" key="1">
    <source>
        <dbReference type="SAM" id="SignalP"/>
    </source>
</evidence>
<keyword evidence="1" id="KW-0732">Signal</keyword>
<feature type="chain" id="PRO_5046246997" description="Lipoprotein" evidence="1">
    <location>
        <begin position="22"/>
        <end position="238"/>
    </location>
</feature>
<accession>A0ABX3A1Y5</accession>
<proteinExistence type="predicted"/>
<sequence length="238" mass="27135">MLNYLNKYKNLAILVFPIVLAGCATTSGPQHKTGLSKCGKDSCYIAPLSEYGTYYTNGMSMQFKVPKDYLTGKHEVSLEKQTNYNDVSPSPYLQNQFSEDVNTVWLMRFEPHRYVLDTSVSVLYNELYGGVELIMEGLRDHLDANFKDKGVHSVQKVEQGYRYFGDDCMTGYILVRRLYDDHSQNYALETETSCSMGDYVSKIETFAEMVPSENRDELMKKVFKSDKAIAVSMKVLSD</sequence>
<dbReference type="RefSeq" id="WP_069312044.1">
    <property type="nucleotide sequence ID" value="NZ_MDTU01000001.1"/>
</dbReference>
<dbReference type="PROSITE" id="PS51257">
    <property type="entry name" value="PROKAR_LIPOPROTEIN"/>
    <property type="match status" value="1"/>
</dbReference>
<dbReference type="EMBL" id="MDTU01000001">
    <property type="protein sequence ID" value="ODN42247.1"/>
    <property type="molecule type" value="Genomic_DNA"/>
</dbReference>
<feature type="signal peptide" evidence="1">
    <location>
        <begin position="1"/>
        <end position="21"/>
    </location>
</feature>
<comment type="caution">
    <text evidence="2">The sequence shown here is derived from an EMBL/GenBank/DDBJ whole genome shotgun (WGS) entry which is preliminary data.</text>
</comment>
<reference evidence="2 3" key="1">
    <citation type="submission" date="2016-08" db="EMBL/GenBank/DDBJ databases">
        <title>Draft genome sequence of Candidatus Piscirickettsia litoralis, from seawater.</title>
        <authorList>
            <person name="Wan X."/>
            <person name="Lee A.J."/>
            <person name="Hou S."/>
            <person name="Donachie S.P."/>
        </authorList>
    </citation>
    <scope>NUCLEOTIDE SEQUENCE [LARGE SCALE GENOMIC DNA]</scope>
    <source>
        <strain evidence="2 3">Y2</strain>
    </source>
</reference>